<dbReference type="Gene3D" id="2.130.10.10">
    <property type="entry name" value="YVTN repeat-like/Quinoprotein amine dehydrogenase"/>
    <property type="match status" value="1"/>
</dbReference>
<dbReference type="RefSeq" id="XP_040731435.1">
    <property type="nucleotide sequence ID" value="XM_040875131.1"/>
</dbReference>
<feature type="chain" id="PRO_5016685301" description="SMP-30/Gluconolactonase/LRE-like region domain-containing protein" evidence="1">
    <location>
        <begin position="20"/>
        <end position="400"/>
    </location>
</feature>
<evidence type="ECO:0008006" key="4">
    <source>
        <dbReference type="Google" id="ProtNLM"/>
    </source>
</evidence>
<proteinExistence type="predicted"/>
<sequence length="400" mass="42181">MRFVGLFSLLLLSRLHVSAATVGSSPVKSVVEYPLPAAAETHEIVAVSDNLLLISQQTDGSLVKVSLDSNGKPTGSRKYTPTNQWSGLHGLTIGSGTSGNSSSPTVWATVQFDNAILQIDPNGDDINSPPTVVKTIPIPSPAYGPHGLLYNNGTLWAACKDSSHVVRINIDNTDDYQVWAVSGRPIFVAVHPTSGDIYSGLDLSSKIWHYKNDGSAGEEIAVPANKGSIPVGLVAGPDGNAWVGLLGNSTTGTGTFGRINADASIDWFTLSSNVGSTAGIIHIAFSQDPSQFWLLGSSTLCAPCVNAVFSVKIADNSTTGTAAPRIAVQNSIVLPTQYSWTHRIIYHNGGLYVTELTTSTLAHISGVAADGLNVSETWDQYADWGLGLKAQGIDYNNTIF</sequence>
<dbReference type="EMBL" id="MIKG01000004">
    <property type="protein sequence ID" value="RAO66919.1"/>
    <property type="molecule type" value="Genomic_DNA"/>
</dbReference>
<dbReference type="AlphaFoldDB" id="A0A364KTQ6"/>
<comment type="caution">
    <text evidence="2">The sequence shown here is derived from an EMBL/GenBank/DDBJ whole genome shotgun (WGS) entry which is preliminary data.</text>
</comment>
<protein>
    <recommendedName>
        <fullName evidence="4">SMP-30/Gluconolactonase/LRE-like region domain-containing protein</fullName>
    </recommendedName>
</protein>
<organism evidence="2 3">
    <name type="scientific">Talaromyces amestolkiae</name>
    <dbReference type="NCBI Taxonomy" id="1196081"/>
    <lineage>
        <taxon>Eukaryota</taxon>
        <taxon>Fungi</taxon>
        <taxon>Dikarya</taxon>
        <taxon>Ascomycota</taxon>
        <taxon>Pezizomycotina</taxon>
        <taxon>Eurotiomycetes</taxon>
        <taxon>Eurotiomycetidae</taxon>
        <taxon>Eurotiales</taxon>
        <taxon>Trichocomaceae</taxon>
        <taxon>Talaromyces</taxon>
        <taxon>Talaromyces sect. Talaromyces</taxon>
    </lineage>
</organism>
<gene>
    <name evidence="2" type="ORF">BHQ10_002931</name>
</gene>
<feature type="signal peptide" evidence="1">
    <location>
        <begin position="1"/>
        <end position="19"/>
    </location>
</feature>
<name>A0A364KTQ6_TALAM</name>
<keyword evidence="3" id="KW-1185">Reference proteome</keyword>
<evidence type="ECO:0000313" key="2">
    <source>
        <dbReference type="EMBL" id="RAO66919.1"/>
    </source>
</evidence>
<dbReference type="InterPro" id="IPR015943">
    <property type="entry name" value="WD40/YVTN_repeat-like_dom_sf"/>
</dbReference>
<dbReference type="GeneID" id="63792147"/>
<evidence type="ECO:0000313" key="3">
    <source>
        <dbReference type="Proteomes" id="UP000249363"/>
    </source>
</evidence>
<dbReference type="Proteomes" id="UP000249363">
    <property type="component" value="Unassembled WGS sequence"/>
</dbReference>
<dbReference type="OrthoDB" id="5588185at2759"/>
<dbReference type="SUPFAM" id="SSF101898">
    <property type="entry name" value="NHL repeat"/>
    <property type="match status" value="1"/>
</dbReference>
<keyword evidence="1" id="KW-0732">Signal</keyword>
<accession>A0A364KTQ6</accession>
<evidence type="ECO:0000256" key="1">
    <source>
        <dbReference type="SAM" id="SignalP"/>
    </source>
</evidence>
<reference evidence="2 3" key="1">
    <citation type="journal article" date="2017" name="Biotechnol. Biofuels">
        <title>Differential beta-glucosidase expression as a function of carbon source availability in Talaromyces amestolkiae: a genomic and proteomic approach.</title>
        <authorList>
            <person name="de Eugenio L.I."/>
            <person name="Mendez-Liter J.A."/>
            <person name="Nieto-Dominguez M."/>
            <person name="Alonso L."/>
            <person name="Gil-Munoz J."/>
            <person name="Barriuso J."/>
            <person name="Prieto A."/>
            <person name="Martinez M.J."/>
        </authorList>
    </citation>
    <scope>NUCLEOTIDE SEQUENCE [LARGE SCALE GENOMIC DNA]</scope>
    <source>
        <strain evidence="2 3">CIB</strain>
    </source>
</reference>